<evidence type="ECO:0000259" key="4">
    <source>
        <dbReference type="Pfam" id="PF00085"/>
    </source>
</evidence>
<feature type="domain" description="Thioredoxin" evidence="4">
    <location>
        <begin position="100"/>
        <end position="172"/>
    </location>
</feature>
<keyword evidence="6" id="KW-1185">Reference proteome</keyword>
<reference evidence="5" key="1">
    <citation type="submission" date="2022-07" db="EMBL/GenBank/DDBJ databases">
        <title>Description and genome-wide analysis of Profundicola chukchiensis gen. nov., sp. nov., marine bacteria isolated from bottom sediments of the Chukchi Sea.</title>
        <authorList>
            <person name="Romanenko L."/>
            <person name="Otstavnykh N."/>
            <person name="Kurilenko V."/>
            <person name="Eremeev V."/>
            <person name="Velansky P."/>
            <person name="Mikhailov V."/>
            <person name="Isaeva M."/>
        </authorList>
    </citation>
    <scope>NUCLEOTIDE SEQUENCE</scope>
    <source>
        <strain evidence="5">KMM 9713</strain>
    </source>
</reference>
<keyword evidence="2 3" id="KW-0732">Signal</keyword>
<accession>A0A9X4MYQ7</accession>
<comment type="caution">
    <text evidence="5">The sequence shown here is derived from an EMBL/GenBank/DDBJ whole genome shotgun (WGS) entry which is preliminary data.</text>
</comment>
<dbReference type="InterPro" id="IPR012640">
    <property type="entry name" value="Membr_lipoprot_lipid_attach_CS"/>
</dbReference>
<dbReference type="Pfam" id="PF08139">
    <property type="entry name" value="LPAM_1"/>
    <property type="match status" value="1"/>
</dbReference>
<name>A0A9X4MYQ7_9FLAO</name>
<dbReference type="Proteomes" id="UP001152599">
    <property type="component" value="Unassembled WGS sequence"/>
</dbReference>
<dbReference type="PROSITE" id="PS51257">
    <property type="entry name" value="PROKAR_LIPOPROTEIN"/>
    <property type="match status" value="1"/>
</dbReference>
<evidence type="ECO:0000256" key="2">
    <source>
        <dbReference type="ARBA" id="ARBA00022729"/>
    </source>
</evidence>
<evidence type="ECO:0000256" key="3">
    <source>
        <dbReference type="SAM" id="SignalP"/>
    </source>
</evidence>
<evidence type="ECO:0000313" key="5">
    <source>
        <dbReference type="EMBL" id="MDG4945140.1"/>
    </source>
</evidence>
<dbReference type="Gene3D" id="3.40.30.10">
    <property type="entry name" value="Glutaredoxin"/>
    <property type="match status" value="1"/>
</dbReference>
<gene>
    <name evidence="5" type="ORF">NMK71_01830</name>
</gene>
<dbReference type="RefSeq" id="WP_304419848.1">
    <property type="nucleotide sequence ID" value="NZ_JANCMU010000001.1"/>
</dbReference>
<organism evidence="5 6">
    <name type="scientific">Profundicola chukchiensis</name>
    <dbReference type="NCBI Taxonomy" id="2961959"/>
    <lineage>
        <taxon>Bacteria</taxon>
        <taxon>Pseudomonadati</taxon>
        <taxon>Bacteroidota</taxon>
        <taxon>Flavobacteriia</taxon>
        <taxon>Flavobacteriales</taxon>
        <taxon>Weeksellaceae</taxon>
        <taxon>Profundicola</taxon>
    </lineage>
</organism>
<dbReference type="InterPro" id="IPR013766">
    <property type="entry name" value="Thioredoxin_domain"/>
</dbReference>
<dbReference type="CDD" id="cd02947">
    <property type="entry name" value="TRX_family"/>
    <property type="match status" value="1"/>
</dbReference>
<proteinExistence type="predicted"/>
<dbReference type="Pfam" id="PF00085">
    <property type="entry name" value="Thioredoxin"/>
    <property type="match status" value="1"/>
</dbReference>
<evidence type="ECO:0000256" key="1">
    <source>
        <dbReference type="ARBA" id="ARBA00017922"/>
    </source>
</evidence>
<feature type="chain" id="PRO_5040774137" description="Type IV secretion system putative lipoprotein virB7" evidence="3">
    <location>
        <begin position="23"/>
        <end position="196"/>
    </location>
</feature>
<dbReference type="InterPro" id="IPR036249">
    <property type="entry name" value="Thioredoxin-like_sf"/>
</dbReference>
<dbReference type="AlphaFoldDB" id="A0A9X4MYQ7"/>
<evidence type="ECO:0000313" key="6">
    <source>
        <dbReference type="Proteomes" id="UP001152599"/>
    </source>
</evidence>
<dbReference type="SUPFAM" id="SSF52833">
    <property type="entry name" value="Thioredoxin-like"/>
    <property type="match status" value="1"/>
</dbReference>
<feature type="signal peptide" evidence="3">
    <location>
        <begin position="1"/>
        <end position="22"/>
    </location>
</feature>
<dbReference type="EMBL" id="JANCMU010000001">
    <property type="protein sequence ID" value="MDG4945140.1"/>
    <property type="molecule type" value="Genomic_DNA"/>
</dbReference>
<protein>
    <recommendedName>
        <fullName evidence="1">Type IV secretion system putative lipoprotein virB7</fullName>
    </recommendedName>
</protein>
<sequence length="196" mass="22303">MKKFISLLSIVLILASCSTKQANQDEVETTEKVMNSEKKDLNYQEVEIDGEPALVGEINQEILQGENYNTWYSFFKEDYKTNSEIIAELKDKINDYDVKVFIGTWCPDSQDKGPAFFKVLEEAGYDMSKVQMFSLDRDKKGLNGEEAKYGVSHVPTFLFMKDGEEAGRIVENPINSIEEDVRDILNGTPQTPNYAE</sequence>